<dbReference type="PRINTS" id="PR00081">
    <property type="entry name" value="GDHRDH"/>
</dbReference>
<proteinExistence type="inferred from homology"/>
<sequence>MEDLKWNKNEIPTGCKCVLPEGVGQSSRSSHTIGTIVAEDRRVQMRLNRQIHSFQDKIAIVSGPLTKVGKQIVAELSKHDMVVIAVGGPESELSMLQKSLPNLEIIPVDLLNWTETEAALSNIDHIDFLVNCSEFNALKSVADITEDDVDCILRNNLKAIINITRIVVTKFIQECVRGAIVNVSSQASKAGIRNQATFCASKAGLDGYTRAAALELGSFGIRINCINPTVLTSELDGDIWSDSRMSSPMLSRIPLKRFCNPQEIADAIIFLLSDQASLITGVCLPIDGGFSCC</sequence>
<evidence type="ECO:0000256" key="2">
    <source>
        <dbReference type="ARBA" id="ARBA00022857"/>
    </source>
</evidence>
<dbReference type="InterPro" id="IPR002347">
    <property type="entry name" value="SDR_fam"/>
</dbReference>
<evidence type="ECO:0000313" key="3">
    <source>
        <dbReference type="EMBL" id="KAL3287172.1"/>
    </source>
</evidence>
<name>A0ABD2P8Z5_9CUCU</name>
<keyword evidence="2" id="KW-0521">NADP</keyword>
<dbReference type="Proteomes" id="UP001516400">
    <property type="component" value="Unassembled WGS sequence"/>
</dbReference>
<dbReference type="PANTHER" id="PTHR44252:SF3">
    <property type="entry name" value="D-ERYTHRULOSE REDUCTASE-RELATED"/>
    <property type="match status" value="1"/>
</dbReference>
<reference evidence="3 4" key="1">
    <citation type="journal article" date="2021" name="BMC Biol.">
        <title>Horizontally acquired antibacterial genes associated with adaptive radiation of ladybird beetles.</title>
        <authorList>
            <person name="Li H.S."/>
            <person name="Tang X.F."/>
            <person name="Huang Y.H."/>
            <person name="Xu Z.Y."/>
            <person name="Chen M.L."/>
            <person name="Du X.Y."/>
            <person name="Qiu B.Y."/>
            <person name="Chen P.T."/>
            <person name="Zhang W."/>
            <person name="Slipinski A."/>
            <person name="Escalona H.E."/>
            <person name="Waterhouse R.M."/>
            <person name="Zwick A."/>
            <person name="Pang H."/>
        </authorList>
    </citation>
    <scope>NUCLEOTIDE SEQUENCE [LARGE SCALE GENOMIC DNA]</scope>
    <source>
        <strain evidence="3">SYSU2018</strain>
    </source>
</reference>
<comment type="similarity">
    <text evidence="1">Belongs to the short-chain dehydrogenases/reductases (SDR) family.</text>
</comment>
<dbReference type="InterPro" id="IPR036291">
    <property type="entry name" value="NAD(P)-bd_dom_sf"/>
</dbReference>
<dbReference type="SUPFAM" id="SSF51735">
    <property type="entry name" value="NAD(P)-binding Rossmann-fold domains"/>
    <property type="match status" value="1"/>
</dbReference>
<dbReference type="Pfam" id="PF13561">
    <property type="entry name" value="adh_short_C2"/>
    <property type="match status" value="1"/>
</dbReference>
<dbReference type="PRINTS" id="PR00080">
    <property type="entry name" value="SDRFAMILY"/>
</dbReference>
<dbReference type="PANTHER" id="PTHR44252">
    <property type="entry name" value="D-ERYTHRULOSE REDUCTASE"/>
    <property type="match status" value="1"/>
</dbReference>
<evidence type="ECO:0008006" key="5">
    <source>
        <dbReference type="Google" id="ProtNLM"/>
    </source>
</evidence>
<evidence type="ECO:0000256" key="1">
    <source>
        <dbReference type="ARBA" id="ARBA00006484"/>
    </source>
</evidence>
<organism evidence="3 4">
    <name type="scientific">Cryptolaemus montrouzieri</name>
    <dbReference type="NCBI Taxonomy" id="559131"/>
    <lineage>
        <taxon>Eukaryota</taxon>
        <taxon>Metazoa</taxon>
        <taxon>Ecdysozoa</taxon>
        <taxon>Arthropoda</taxon>
        <taxon>Hexapoda</taxon>
        <taxon>Insecta</taxon>
        <taxon>Pterygota</taxon>
        <taxon>Neoptera</taxon>
        <taxon>Endopterygota</taxon>
        <taxon>Coleoptera</taxon>
        <taxon>Polyphaga</taxon>
        <taxon>Cucujiformia</taxon>
        <taxon>Coccinelloidea</taxon>
        <taxon>Coccinellidae</taxon>
        <taxon>Scymninae</taxon>
        <taxon>Scymnini</taxon>
        <taxon>Cryptolaemus</taxon>
    </lineage>
</organism>
<keyword evidence="4" id="KW-1185">Reference proteome</keyword>
<dbReference type="InterPro" id="IPR051737">
    <property type="entry name" value="L-xylulose/Carbonyl_redctase"/>
</dbReference>
<evidence type="ECO:0000313" key="4">
    <source>
        <dbReference type="Proteomes" id="UP001516400"/>
    </source>
</evidence>
<comment type="caution">
    <text evidence="3">The sequence shown here is derived from an EMBL/GenBank/DDBJ whole genome shotgun (WGS) entry which is preliminary data.</text>
</comment>
<dbReference type="Gene3D" id="3.40.50.720">
    <property type="entry name" value="NAD(P)-binding Rossmann-like Domain"/>
    <property type="match status" value="1"/>
</dbReference>
<gene>
    <name evidence="3" type="ORF">HHI36_001651</name>
</gene>
<protein>
    <recommendedName>
        <fullName evidence="5">L-xylulose reductase</fullName>
    </recommendedName>
</protein>
<dbReference type="AlphaFoldDB" id="A0ABD2P8Z5"/>
<accession>A0ABD2P8Z5</accession>
<dbReference type="EMBL" id="JABFTP020000185">
    <property type="protein sequence ID" value="KAL3287172.1"/>
    <property type="molecule type" value="Genomic_DNA"/>
</dbReference>